<comment type="caution">
    <text evidence="10">The sequence shown here is derived from an EMBL/GenBank/DDBJ whole genome shotgun (WGS) entry which is preliminary data.</text>
</comment>
<dbReference type="EMBL" id="JACGWU010000001">
    <property type="protein sequence ID" value="MBA8828209.1"/>
    <property type="molecule type" value="Genomic_DNA"/>
</dbReference>
<dbReference type="Pfam" id="PF02687">
    <property type="entry name" value="FtsX"/>
    <property type="match status" value="1"/>
</dbReference>
<evidence type="ECO:0000256" key="2">
    <source>
        <dbReference type="ARBA" id="ARBA00022475"/>
    </source>
</evidence>
<evidence type="ECO:0000313" key="10">
    <source>
        <dbReference type="EMBL" id="MBA8828209.1"/>
    </source>
</evidence>
<feature type="transmembrane region" description="Helical" evidence="7">
    <location>
        <begin position="395"/>
        <end position="417"/>
    </location>
</feature>
<dbReference type="InterPro" id="IPR050250">
    <property type="entry name" value="Macrolide_Exporter_MacB"/>
</dbReference>
<evidence type="ECO:0000256" key="7">
    <source>
        <dbReference type="SAM" id="Phobius"/>
    </source>
</evidence>
<reference evidence="10 11" key="1">
    <citation type="submission" date="2020-07" db="EMBL/GenBank/DDBJ databases">
        <title>Sequencing the genomes of 1000 actinobacteria strains.</title>
        <authorList>
            <person name="Klenk H.-P."/>
        </authorList>
    </citation>
    <scope>NUCLEOTIDE SEQUENCE [LARGE SCALE GENOMIC DNA]</scope>
    <source>
        <strain evidence="10 11">DSM 23737</strain>
    </source>
</reference>
<dbReference type="Pfam" id="PF12704">
    <property type="entry name" value="MacB_PCD"/>
    <property type="match status" value="1"/>
</dbReference>
<feature type="domain" description="MacB-like periplasmic core" evidence="9">
    <location>
        <begin position="21"/>
        <end position="238"/>
    </location>
</feature>
<dbReference type="GO" id="GO:0005886">
    <property type="term" value="C:plasma membrane"/>
    <property type="evidence" value="ECO:0007669"/>
    <property type="project" value="UniProtKB-SubCell"/>
</dbReference>
<accession>A0A7W3JS27</accession>
<feature type="domain" description="ABC3 transporter permease C-terminal" evidence="8">
    <location>
        <begin position="307"/>
        <end position="430"/>
    </location>
</feature>
<organism evidence="10 11">
    <name type="scientific">Alpinimonas psychrophila</name>
    <dbReference type="NCBI Taxonomy" id="748908"/>
    <lineage>
        <taxon>Bacteria</taxon>
        <taxon>Bacillati</taxon>
        <taxon>Actinomycetota</taxon>
        <taxon>Actinomycetes</taxon>
        <taxon>Micrococcales</taxon>
        <taxon>Microbacteriaceae</taxon>
        <taxon>Alpinimonas</taxon>
    </lineage>
</organism>
<evidence type="ECO:0000259" key="8">
    <source>
        <dbReference type="Pfam" id="PF02687"/>
    </source>
</evidence>
<dbReference type="RefSeq" id="WP_182483657.1">
    <property type="nucleotide sequence ID" value="NZ_JACGWU010000001.1"/>
</dbReference>
<keyword evidence="2" id="KW-1003">Cell membrane</keyword>
<dbReference type="InterPro" id="IPR025857">
    <property type="entry name" value="MacB_PCD"/>
</dbReference>
<keyword evidence="4 7" id="KW-1133">Transmembrane helix</keyword>
<evidence type="ECO:0000259" key="9">
    <source>
        <dbReference type="Pfam" id="PF12704"/>
    </source>
</evidence>
<dbReference type="Proteomes" id="UP000524237">
    <property type="component" value="Unassembled WGS sequence"/>
</dbReference>
<evidence type="ECO:0000256" key="1">
    <source>
        <dbReference type="ARBA" id="ARBA00004651"/>
    </source>
</evidence>
<evidence type="ECO:0000313" key="11">
    <source>
        <dbReference type="Proteomes" id="UP000524237"/>
    </source>
</evidence>
<keyword evidence="11" id="KW-1185">Reference proteome</keyword>
<comment type="subcellular location">
    <subcellularLocation>
        <location evidence="1">Cell membrane</location>
        <topology evidence="1">Multi-pass membrane protein</topology>
    </subcellularLocation>
</comment>
<sequence length="437" mass="44510">MRIQDVVASAVRNSFRNKLRTTLTVIAIFIGAFTLTITSAIGTGVSDYIDTQVTAIGTPGIFTISKATTPGIVSTGPATYDPNAAVSSGGSVIGPNGPTGLNGSLPALSKEDLATIGAVPGITAVNPLIAVTADYIQYANNGTYKLRVNTNAAISKASLAAGAQLDNSTADYQLLIPNTYLENLGYTDAVSAAGSVVTIGIKDYQRVAHTVTATVVGVQNDTLLGSGAELNTALLNELDSIQNSGKPATTAEGYSAATANFDPALSATDVQVLQKTLADSGYSAKTVADQIGTFQAVIDGIVGVLNAFAGIALLAAGFGIINTLLMSVQERTREIGLMKAMGMGSGAIYALFSLEAVFIGFLGSAIGALVAIGIGTPLSSFLSTTVLSGLPGLNILQFAPASIATIMGIVMFIAFVAGTLPASKAARQNPIEALRYE</sequence>
<comment type="similarity">
    <text evidence="6">Belongs to the ABC-4 integral membrane protein family.</text>
</comment>
<evidence type="ECO:0000256" key="5">
    <source>
        <dbReference type="ARBA" id="ARBA00023136"/>
    </source>
</evidence>
<keyword evidence="5 7" id="KW-0472">Membrane</keyword>
<feature type="transmembrane region" description="Helical" evidence="7">
    <location>
        <begin position="21"/>
        <end position="42"/>
    </location>
</feature>
<gene>
    <name evidence="10" type="ORF">FB555_000280</name>
</gene>
<keyword evidence="3 7" id="KW-0812">Transmembrane</keyword>
<evidence type="ECO:0000256" key="6">
    <source>
        <dbReference type="ARBA" id="ARBA00038076"/>
    </source>
</evidence>
<dbReference type="AlphaFoldDB" id="A0A7W3JS27"/>
<name>A0A7W3JS27_9MICO</name>
<dbReference type="InterPro" id="IPR003838">
    <property type="entry name" value="ABC3_permease_C"/>
</dbReference>
<evidence type="ECO:0000256" key="4">
    <source>
        <dbReference type="ARBA" id="ARBA00022989"/>
    </source>
</evidence>
<evidence type="ECO:0000256" key="3">
    <source>
        <dbReference type="ARBA" id="ARBA00022692"/>
    </source>
</evidence>
<feature type="transmembrane region" description="Helical" evidence="7">
    <location>
        <begin position="300"/>
        <end position="325"/>
    </location>
</feature>
<proteinExistence type="inferred from homology"/>
<dbReference type="PANTHER" id="PTHR30572:SF4">
    <property type="entry name" value="ABC TRANSPORTER PERMEASE YTRF"/>
    <property type="match status" value="1"/>
</dbReference>
<dbReference type="GO" id="GO:0022857">
    <property type="term" value="F:transmembrane transporter activity"/>
    <property type="evidence" value="ECO:0007669"/>
    <property type="project" value="TreeGrafter"/>
</dbReference>
<dbReference type="PANTHER" id="PTHR30572">
    <property type="entry name" value="MEMBRANE COMPONENT OF TRANSPORTER-RELATED"/>
    <property type="match status" value="1"/>
</dbReference>
<feature type="transmembrane region" description="Helical" evidence="7">
    <location>
        <begin position="346"/>
        <end position="375"/>
    </location>
</feature>
<protein>
    <submittedName>
        <fullName evidence="10">Putative ABC transport system permease protein</fullName>
    </submittedName>
</protein>